<evidence type="ECO:0000313" key="1">
    <source>
        <dbReference type="EMBL" id="GII50522.1"/>
    </source>
</evidence>
<evidence type="ECO:0000313" key="2">
    <source>
        <dbReference type="Proteomes" id="UP000644610"/>
    </source>
</evidence>
<sequence length="74" mass="7366">MISRLRNSGSGDGAIVDRWSAGTGLVTAATLTVTVTTTVLVPVLRGKSAPGGAPKAAHSADSDLACALPHAGRR</sequence>
<dbReference type="EMBL" id="BOOQ01000053">
    <property type="protein sequence ID" value="GII50522.1"/>
    <property type="molecule type" value="Genomic_DNA"/>
</dbReference>
<organism evidence="1 2">
    <name type="scientific">Planotetraspora silvatica</name>
    <dbReference type="NCBI Taxonomy" id="234614"/>
    <lineage>
        <taxon>Bacteria</taxon>
        <taxon>Bacillati</taxon>
        <taxon>Actinomycetota</taxon>
        <taxon>Actinomycetes</taxon>
        <taxon>Streptosporangiales</taxon>
        <taxon>Streptosporangiaceae</taxon>
        <taxon>Planotetraspora</taxon>
    </lineage>
</organism>
<keyword evidence="2" id="KW-1185">Reference proteome</keyword>
<proteinExistence type="predicted"/>
<gene>
    <name evidence="1" type="ORF">Psi02_69460</name>
</gene>
<comment type="caution">
    <text evidence="1">The sequence shown here is derived from an EMBL/GenBank/DDBJ whole genome shotgun (WGS) entry which is preliminary data.</text>
</comment>
<reference evidence="1" key="1">
    <citation type="submission" date="2021-01" db="EMBL/GenBank/DDBJ databases">
        <title>Whole genome shotgun sequence of Planotetraspora silvatica NBRC 100141.</title>
        <authorList>
            <person name="Komaki H."/>
            <person name="Tamura T."/>
        </authorList>
    </citation>
    <scope>NUCLEOTIDE SEQUENCE</scope>
    <source>
        <strain evidence="1">NBRC 100141</strain>
    </source>
</reference>
<dbReference type="RefSeq" id="WP_203980024.1">
    <property type="nucleotide sequence ID" value="NZ_BAAAKY010000029.1"/>
</dbReference>
<dbReference type="Proteomes" id="UP000644610">
    <property type="component" value="Unassembled WGS sequence"/>
</dbReference>
<accession>A0A8J3USI6</accession>
<name>A0A8J3USI6_9ACTN</name>
<protein>
    <submittedName>
        <fullName evidence="1">Uncharacterized protein</fullName>
    </submittedName>
</protein>
<dbReference type="AlphaFoldDB" id="A0A8J3USI6"/>